<evidence type="ECO:0000313" key="2">
    <source>
        <dbReference type="EMBL" id="KIK33106.1"/>
    </source>
</evidence>
<gene>
    <name evidence="2" type="ORF">CY34DRAFT_18587</name>
</gene>
<accession>A0A0C9ZUQ5</accession>
<feature type="compositionally biased region" description="Low complexity" evidence="1">
    <location>
        <begin position="125"/>
        <end position="135"/>
    </location>
</feature>
<keyword evidence="3" id="KW-1185">Reference proteome</keyword>
<feature type="compositionally biased region" description="Low complexity" evidence="1">
    <location>
        <begin position="146"/>
        <end position="159"/>
    </location>
</feature>
<evidence type="ECO:0000313" key="3">
    <source>
        <dbReference type="Proteomes" id="UP000054485"/>
    </source>
</evidence>
<dbReference type="AlphaFoldDB" id="A0A0C9ZUQ5"/>
<dbReference type="HOGENOM" id="CLU_866270_0_0_1"/>
<dbReference type="EMBL" id="KN836023">
    <property type="protein sequence ID" value="KIK33106.1"/>
    <property type="molecule type" value="Genomic_DNA"/>
</dbReference>
<dbReference type="OrthoDB" id="2756873at2759"/>
<evidence type="ECO:0000256" key="1">
    <source>
        <dbReference type="SAM" id="MobiDB-lite"/>
    </source>
</evidence>
<feature type="region of interest" description="Disordered" evidence="1">
    <location>
        <begin position="110"/>
        <end position="181"/>
    </location>
</feature>
<reference evidence="3" key="2">
    <citation type="submission" date="2015-01" db="EMBL/GenBank/DDBJ databases">
        <title>Evolutionary Origins and Diversification of the Mycorrhizal Mutualists.</title>
        <authorList>
            <consortium name="DOE Joint Genome Institute"/>
            <consortium name="Mycorrhizal Genomics Consortium"/>
            <person name="Kohler A."/>
            <person name="Kuo A."/>
            <person name="Nagy L.G."/>
            <person name="Floudas D."/>
            <person name="Copeland A."/>
            <person name="Barry K.W."/>
            <person name="Cichocki N."/>
            <person name="Veneault-Fourrey C."/>
            <person name="LaButti K."/>
            <person name="Lindquist E.A."/>
            <person name="Lipzen A."/>
            <person name="Lundell T."/>
            <person name="Morin E."/>
            <person name="Murat C."/>
            <person name="Riley R."/>
            <person name="Ohm R."/>
            <person name="Sun H."/>
            <person name="Tunlid A."/>
            <person name="Henrissat B."/>
            <person name="Grigoriev I.V."/>
            <person name="Hibbett D.S."/>
            <person name="Martin F."/>
        </authorList>
    </citation>
    <scope>NUCLEOTIDE SEQUENCE [LARGE SCALE GENOMIC DNA]</scope>
    <source>
        <strain evidence="3">UH-Slu-Lm8-n1</strain>
    </source>
</reference>
<proteinExistence type="predicted"/>
<organism evidence="2 3">
    <name type="scientific">Suillus luteus UH-Slu-Lm8-n1</name>
    <dbReference type="NCBI Taxonomy" id="930992"/>
    <lineage>
        <taxon>Eukaryota</taxon>
        <taxon>Fungi</taxon>
        <taxon>Dikarya</taxon>
        <taxon>Basidiomycota</taxon>
        <taxon>Agaricomycotina</taxon>
        <taxon>Agaricomycetes</taxon>
        <taxon>Agaricomycetidae</taxon>
        <taxon>Boletales</taxon>
        <taxon>Suillineae</taxon>
        <taxon>Suillaceae</taxon>
        <taxon>Suillus</taxon>
    </lineage>
</organism>
<name>A0A0C9ZUQ5_9AGAM</name>
<feature type="compositionally biased region" description="Basic and acidic residues" evidence="1">
    <location>
        <begin position="278"/>
        <end position="302"/>
    </location>
</feature>
<dbReference type="Proteomes" id="UP000054485">
    <property type="component" value="Unassembled WGS sequence"/>
</dbReference>
<feature type="compositionally biased region" description="Polar residues" evidence="1">
    <location>
        <begin position="160"/>
        <end position="172"/>
    </location>
</feature>
<feature type="compositionally biased region" description="Polar residues" evidence="1">
    <location>
        <begin position="318"/>
        <end position="331"/>
    </location>
</feature>
<reference evidence="2 3" key="1">
    <citation type="submission" date="2014-04" db="EMBL/GenBank/DDBJ databases">
        <authorList>
            <consortium name="DOE Joint Genome Institute"/>
            <person name="Kuo A."/>
            <person name="Ruytinx J."/>
            <person name="Rineau F."/>
            <person name="Colpaert J."/>
            <person name="Kohler A."/>
            <person name="Nagy L.G."/>
            <person name="Floudas D."/>
            <person name="Copeland A."/>
            <person name="Barry K.W."/>
            <person name="Cichocki N."/>
            <person name="Veneault-Fourrey C."/>
            <person name="LaButti K."/>
            <person name="Lindquist E.A."/>
            <person name="Lipzen A."/>
            <person name="Lundell T."/>
            <person name="Morin E."/>
            <person name="Murat C."/>
            <person name="Sun H."/>
            <person name="Tunlid A."/>
            <person name="Henrissat B."/>
            <person name="Grigoriev I.V."/>
            <person name="Hibbett D.S."/>
            <person name="Martin F."/>
            <person name="Nordberg H.P."/>
            <person name="Cantor M.N."/>
            <person name="Hua S.X."/>
        </authorList>
    </citation>
    <scope>NUCLEOTIDE SEQUENCE [LARGE SCALE GENOMIC DNA]</scope>
    <source>
        <strain evidence="2 3">UH-Slu-Lm8-n1</strain>
    </source>
</reference>
<sequence>MDEITLGKLSRAQLQKVAKDHGVRANMKSVVVIRELVKLSKAVPQLQDEESEKPQRKKARTTKERHPAAGRSTETVDSVPVDTSPDLPIIQEDAPMPVLILAVETPTKAAGHAGGVAPDNLEGKSPSLSPLLESPNGRPAAKDNTSDSGDSYLSYGSPSQRQYYGSPVSSRAGTPPPEEPHMLNRAVSIMKKIMTDDQRILAHATALRQRAAGLREQARNVCDVMRAERGRCERLEAYFTYWREIAPNLPKDWIYEEGEEDRLRMELPSTGPPTLSFDARDAPNSHREFRREQLQPRQEARTQKNGIGDPAAEVEQPDQGTNRLPSPQLTTEGRVAKRKHCT</sequence>
<protein>
    <submittedName>
        <fullName evidence="2">Uncharacterized protein</fullName>
    </submittedName>
</protein>
<feature type="region of interest" description="Disordered" evidence="1">
    <location>
        <begin position="265"/>
        <end position="342"/>
    </location>
</feature>
<dbReference type="STRING" id="930992.A0A0C9ZUQ5"/>
<dbReference type="InParanoid" id="A0A0C9ZUQ5"/>
<feature type="region of interest" description="Disordered" evidence="1">
    <location>
        <begin position="42"/>
        <end position="90"/>
    </location>
</feature>